<dbReference type="PANTHER" id="PTHR13748:SF31">
    <property type="entry name" value="ZINC-REGULATED GTPASE METALLOPROTEIN ACTIVATOR 1A-RELATED"/>
    <property type="match status" value="1"/>
</dbReference>
<keyword evidence="2" id="KW-0378">Hydrolase</keyword>
<comment type="catalytic activity">
    <reaction evidence="7">
        <text>GTP + H2O = GDP + phosphate + H(+)</text>
        <dbReference type="Rhea" id="RHEA:19669"/>
        <dbReference type="ChEBI" id="CHEBI:15377"/>
        <dbReference type="ChEBI" id="CHEBI:15378"/>
        <dbReference type="ChEBI" id="CHEBI:37565"/>
        <dbReference type="ChEBI" id="CHEBI:43474"/>
        <dbReference type="ChEBI" id="CHEBI:58189"/>
    </reaction>
    <physiologicalReaction direction="left-to-right" evidence="7">
        <dbReference type="Rhea" id="RHEA:19670"/>
    </physiologicalReaction>
</comment>
<name>A0A0K9PCR9_ZOSMR</name>
<dbReference type="PANTHER" id="PTHR13748">
    <property type="entry name" value="COBW-RELATED"/>
    <property type="match status" value="1"/>
</dbReference>
<proteinExistence type="inferred from homology"/>
<evidence type="ECO:0000259" key="9">
    <source>
        <dbReference type="Pfam" id="PF02492"/>
    </source>
</evidence>
<evidence type="ECO:0000256" key="4">
    <source>
        <dbReference type="ARBA" id="ARBA00023134"/>
    </source>
</evidence>
<gene>
    <name evidence="11" type="ORF">ZOSMA_287G00160</name>
</gene>
<dbReference type="Pfam" id="PF07683">
    <property type="entry name" value="CobW_C"/>
    <property type="match status" value="1"/>
</dbReference>
<dbReference type="Pfam" id="PF02492">
    <property type="entry name" value="cobW"/>
    <property type="match status" value="1"/>
</dbReference>
<keyword evidence="1" id="KW-0547">Nucleotide-binding</keyword>
<feature type="domain" description="CobW/HypB/UreG nucleotide-binding" evidence="9">
    <location>
        <begin position="35"/>
        <end position="225"/>
    </location>
</feature>
<evidence type="ECO:0000256" key="7">
    <source>
        <dbReference type="ARBA" id="ARBA00049117"/>
    </source>
</evidence>
<dbReference type="SUPFAM" id="SSF52540">
    <property type="entry name" value="P-loop containing nucleoside triphosphate hydrolases"/>
    <property type="match status" value="1"/>
</dbReference>
<dbReference type="OMA" id="GHSHMDP"/>
<comment type="caution">
    <text evidence="11">The sequence shown here is derived from an EMBL/GenBank/DDBJ whole genome shotgun (WGS) entry which is preliminary data.</text>
</comment>
<sequence>MDVEDDDAGVPTAVEYSYPERSFESESENRRPVGITVITGYLGSGKSTLVNYVLNAKHGKKIAVILNEFGEEIGVERAMINEGDEGALIEEWVELANGCVCCTVKHSLVQALEQLVQRKDRLDHILLETTGLANPAPLASILWLDEQLESAVILDAIITVVDARNIFKQLSEYKESSTFSEAFQQIVFADVIIVNKIDLVSSSDSGFLENLEKEIKAINSLATIIHSDHCQVDLAVILDKNAYNAVNTEHVVHFEKLLEDSKSSSANQGCHNKNVRTVCLCKDQQVDVNMVRLWLEDILWEKQGDMDVYRCKGILNVLNSDKLHTLQAVREIYDIVPTREWNKDENRTNKIVFIGHNLDEKILNDTFSTFNCQTKINEA</sequence>
<dbReference type="STRING" id="29655.A0A0K9PCR9"/>
<dbReference type="Gene3D" id="3.30.1220.10">
    <property type="entry name" value="CobW-like, C-terminal domain"/>
    <property type="match status" value="1"/>
</dbReference>
<protein>
    <submittedName>
        <fullName evidence="11">Cobalamin synthesis protein P47K</fullName>
    </submittedName>
</protein>
<accession>A0A0K9PCR9</accession>
<dbReference type="EMBL" id="LFYR01000955">
    <property type="protein sequence ID" value="KMZ66853.1"/>
    <property type="molecule type" value="Genomic_DNA"/>
</dbReference>
<evidence type="ECO:0000256" key="6">
    <source>
        <dbReference type="ARBA" id="ARBA00034320"/>
    </source>
</evidence>
<evidence type="ECO:0000259" key="10">
    <source>
        <dbReference type="Pfam" id="PF07683"/>
    </source>
</evidence>
<dbReference type="GO" id="GO:0005525">
    <property type="term" value="F:GTP binding"/>
    <property type="evidence" value="ECO:0007669"/>
    <property type="project" value="UniProtKB-KW"/>
</dbReference>
<evidence type="ECO:0000256" key="5">
    <source>
        <dbReference type="ARBA" id="ARBA00023186"/>
    </source>
</evidence>
<feature type="domain" description="CobW C-terminal" evidence="10">
    <location>
        <begin position="275"/>
        <end position="369"/>
    </location>
</feature>
<dbReference type="Proteomes" id="UP000036987">
    <property type="component" value="Unassembled WGS sequence"/>
</dbReference>
<evidence type="ECO:0000313" key="11">
    <source>
        <dbReference type="EMBL" id="KMZ66853.1"/>
    </source>
</evidence>
<keyword evidence="5" id="KW-0143">Chaperone</keyword>
<dbReference type="SUPFAM" id="SSF90002">
    <property type="entry name" value="Hypothetical protein YjiA, C-terminal domain"/>
    <property type="match status" value="1"/>
</dbReference>
<dbReference type="InterPro" id="IPR036627">
    <property type="entry name" value="CobW-likC_sf"/>
</dbReference>
<evidence type="ECO:0000256" key="8">
    <source>
        <dbReference type="SAM" id="MobiDB-lite"/>
    </source>
</evidence>
<dbReference type="GO" id="GO:0005737">
    <property type="term" value="C:cytoplasm"/>
    <property type="evidence" value="ECO:0000318"/>
    <property type="project" value="GO_Central"/>
</dbReference>
<dbReference type="InterPro" id="IPR011629">
    <property type="entry name" value="CobW-like_C"/>
</dbReference>
<evidence type="ECO:0000256" key="1">
    <source>
        <dbReference type="ARBA" id="ARBA00022741"/>
    </source>
</evidence>
<dbReference type="InterPro" id="IPR027417">
    <property type="entry name" value="P-loop_NTPase"/>
</dbReference>
<keyword evidence="12" id="KW-1185">Reference proteome</keyword>
<comment type="similarity">
    <text evidence="6">Belongs to the SIMIBI class G3E GTPase family. ZNG1 subfamily.</text>
</comment>
<dbReference type="GO" id="GO:0016787">
    <property type="term" value="F:hydrolase activity"/>
    <property type="evidence" value="ECO:0007669"/>
    <property type="project" value="UniProtKB-KW"/>
</dbReference>
<dbReference type="InterPro" id="IPR051316">
    <property type="entry name" value="Zinc-reg_GTPase_activator"/>
</dbReference>
<dbReference type="OrthoDB" id="258627at2759"/>
<dbReference type="CDD" id="cd03112">
    <property type="entry name" value="CobW-like"/>
    <property type="match status" value="1"/>
</dbReference>
<keyword evidence="3" id="KW-0862">Zinc</keyword>
<organism evidence="11 12">
    <name type="scientific">Zostera marina</name>
    <name type="common">Eelgrass</name>
    <dbReference type="NCBI Taxonomy" id="29655"/>
    <lineage>
        <taxon>Eukaryota</taxon>
        <taxon>Viridiplantae</taxon>
        <taxon>Streptophyta</taxon>
        <taxon>Embryophyta</taxon>
        <taxon>Tracheophyta</taxon>
        <taxon>Spermatophyta</taxon>
        <taxon>Magnoliopsida</taxon>
        <taxon>Liliopsida</taxon>
        <taxon>Zosteraceae</taxon>
        <taxon>Zostera</taxon>
    </lineage>
</organism>
<feature type="region of interest" description="Disordered" evidence="8">
    <location>
        <begin position="1"/>
        <end position="27"/>
    </location>
</feature>
<reference evidence="12" key="1">
    <citation type="journal article" date="2016" name="Nature">
        <title>The genome of the seagrass Zostera marina reveals angiosperm adaptation to the sea.</title>
        <authorList>
            <person name="Olsen J.L."/>
            <person name="Rouze P."/>
            <person name="Verhelst B."/>
            <person name="Lin Y.-C."/>
            <person name="Bayer T."/>
            <person name="Collen J."/>
            <person name="Dattolo E."/>
            <person name="De Paoli E."/>
            <person name="Dittami S."/>
            <person name="Maumus F."/>
            <person name="Michel G."/>
            <person name="Kersting A."/>
            <person name="Lauritano C."/>
            <person name="Lohaus R."/>
            <person name="Toepel M."/>
            <person name="Tonon T."/>
            <person name="Vanneste K."/>
            <person name="Amirebrahimi M."/>
            <person name="Brakel J."/>
            <person name="Bostroem C."/>
            <person name="Chovatia M."/>
            <person name="Grimwood J."/>
            <person name="Jenkins J.W."/>
            <person name="Jueterbock A."/>
            <person name="Mraz A."/>
            <person name="Stam W.T."/>
            <person name="Tice H."/>
            <person name="Bornberg-Bauer E."/>
            <person name="Green P.J."/>
            <person name="Pearson G.A."/>
            <person name="Procaccini G."/>
            <person name="Duarte C.M."/>
            <person name="Schmutz J."/>
            <person name="Reusch T.B.H."/>
            <person name="Van de Peer Y."/>
        </authorList>
    </citation>
    <scope>NUCLEOTIDE SEQUENCE [LARGE SCALE GENOMIC DNA]</scope>
    <source>
        <strain evidence="12">cv. Finnish</strain>
    </source>
</reference>
<dbReference type="AlphaFoldDB" id="A0A0K9PCR9"/>
<dbReference type="InterPro" id="IPR003495">
    <property type="entry name" value="CobW/HypB/UreG_nucleotide-bd"/>
</dbReference>
<dbReference type="Gene3D" id="3.40.50.300">
    <property type="entry name" value="P-loop containing nucleotide triphosphate hydrolases"/>
    <property type="match status" value="1"/>
</dbReference>
<evidence type="ECO:0000256" key="3">
    <source>
        <dbReference type="ARBA" id="ARBA00022833"/>
    </source>
</evidence>
<evidence type="ECO:0000256" key="2">
    <source>
        <dbReference type="ARBA" id="ARBA00022801"/>
    </source>
</evidence>
<keyword evidence="4" id="KW-0342">GTP-binding</keyword>
<evidence type="ECO:0000313" key="12">
    <source>
        <dbReference type="Proteomes" id="UP000036987"/>
    </source>
</evidence>